<keyword evidence="2" id="KW-1185">Reference proteome</keyword>
<reference evidence="1" key="1">
    <citation type="submission" date="2023-07" db="EMBL/GenBank/DDBJ databases">
        <authorList>
            <consortium name="AG Swart"/>
            <person name="Singh M."/>
            <person name="Singh A."/>
            <person name="Seah K."/>
            <person name="Emmerich C."/>
        </authorList>
    </citation>
    <scope>NUCLEOTIDE SEQUENCE</scope>
    <source>
        <strain evidence="1">DP1</strain>
    </source>
</reference>
<comment type="caution">
    <text evidence="1">The sequence shown here is derived from an EMBL/GenBank/DDBJ whole genome shotgun (WGS) entry which is preliminary data.</text>
</comment>
<protein>
    <submittedName>
        <fullName evidence="1">Uncharacterized protein</fullName>
    </submittedName>
</protein>
<dbReference type="EMBL" id="CAMPGE010021304">
    <property type="protein sequence ID" value="CAI2379457.1"/>
    <property type="molecule type" value="Genomic_DNA"/>
</dbReference>
<sequence>MVQECCFLVTINIPASPSLDLQFLELLSSLVSSICCGEFLQLSNDQLRASLPICANRVFIRASYQVFLDRGLDQIPGLSSQDLVVSLTCVSVVDVAIWIRRFTFFPAHIFTRQALLLFRVTLEAALAVDAILCDDLRACDFSTKIGHRASLHLAYRGIGVLTSVEISHTNHLRSNVPAVISRTWSILSTGGATFCLLVLLEFLDTNHRCLECDNLLPRHRRLHYVCLLLNL</sequence>
<dbReference type="AlphaFoldDB" id="A0AAD1XW24"/>
<evidence type="ECO:0000313" key="1">
    <source>
        <dbReference type="EMBL" id="CAI2379457.1"/>
    </source>
</evidence>
<dbReference type="Proteomes" id="UP001295684">
    <property type="component" value="Unassembled WGS sequence"/>
</dbReference>
<evidence type="ECO:0000313" key="2">
    <source>
        <dbReference type="Proteomes" id="UP001295684"/>
    </source>
</evidence>
<organism evidence="1 2">
    <name type="scientific">Euplotes crassus</name>
    <dbReference type="NCBI Taxonomy" id="5936"/>
    <lineage>
        <taxon>Eukaryota</taxon>
        <taxon>Sar</taxon>
        <taxon>Alveolata</taxon>
        <taxon>Ciliophora</taxon>
        <taxon>Intramacronucleata</taxon>
        <taxon>Spirotrichea</taxon>
        <taxon>Hypotrichia</taxon>
        <taxon>Euplotida</taxon>
        <taxon>Euplotidae</taxon>
        <taxon>Moneuplotes</taxon>
    </lineage>
</organism>
<gene>
    <name evidence="1" type="ORF">ECRASSUSDP1_LOCUS20867</name>
</gene>
<accession>A0AAD1XW24</accession>
<name>A0AAD1XW24_EUPCR</name>
<proteinExistence type="predicted"/>